<organism evidence="1 2">
    <name type="scientific">Brevundimonas kwangchunensis</name>
    <dbReference type="NCBI Taxonomy" id="322163"/>
    <lineage>
        <taxon>Bacteria</taxon>
        <taxon>Pseudomonadati</taxon>
        <taxon>Pseudomonadota</taxon>
        <taxon>Alphaproteobacteria</taxon>
        <taxon>Caulobacterales</taxon>
        <taxon>Caulobacteraceae</taxon>
        <taxon>Brevundimonas</taxon>
    </lineage>
</organism>
<dbReference type="Proteomes" id="UP001501352">
    <property type="component" value="Unassembled WGS sequence"/>
</dbReference>
<name>A0ABN1GR48_9CAUL</name>
<keyword evidence="2" id="KW-1185">Reference proteome</keyword>
<accession>A0ABN1GR48</accession>
<protein>
    <submittedName>
        <fullName evidence="1">Uncharacterized protein</fullName>
    </submittedName>
</protein>
<dbReference type="EMBL" id="BAAAGA010000002">
    <property type="protein sequence ID" value="GAA0617016.1"/>
    <property type="molecule type" value="Genomic_DNA"/>
</dbReference>
<gene>
    <name evidence="1" type="ORF">GCM10009422_10210</name>
</gene>
<comment type="caution">
    <text evidence="1">The sequence shown here is derived from an EMBL/GenBank/DDBJ whole genome shotgun (WGS) entry which is preliminary data.</text>
</comment>
<evidence type="ECO:0000313" key="1">
    <source>
        <dbReference type="EMBL" id="GAA0617016.1"/>
    </source>
</evidence>
<reference evidence="1 2" key="1">
    <citation type="journal article" date="2019" name="Int. J. Syst. Evol. Microbiol.">
        <title>The Global Catalogue of Microorganisms (GCM) 10K type strain sequencing project: providing services to taxonomists for standard genome sequencing and annotation.</title>
        <authorList>
            <consortium name="The Broad Institute Genomics Platform"/>
            <consortium name="The Broad Institute Genome Sequencing Center for Infectious Disease"/>
            <person name="Wu L."/>
            <person name="Ma J."/>
        </authorList>
    </citation>
    <scope>NUCLEOTIDE SEQUENCE [LARGE SCALE GENOMIC DNA]</scope>
    <source>
        <strain evidence="1 2">JCM 12928</strain>
    </source>
</reference>
<sequence length="68" mass="6611">MSGRAGSMESMASAFSAIRQAIRQTNSGKPGPFTAGVAGETGEVIGARCGPDATIATAGVIKSAAVAL</sequence>
<proteinExistence type="predicted"/>
<evidence type="ECO:0000313" key="2">
    <source>
        <dbReference type="Proteomes" id="UP001501352"/>
    </source>
</evidence>